<gene>
    <name evidence="1" type="ORF">UR88_C0002G0006</name>
</gene>
<organism evidence="1 2">
    <name type="scientific">Candidatus Nomurabacteria bacterium GW2011_GWA1_35_8</name>
    <dbReference type="NCBI Taxonomy" id="1618727"/>
    <lineage>
        <taxon>Bacteria</taxon>
        <taxon>Candidatus Nomuraibacteriota</taxon>
    </lineage>
</organism>
<sequence length="328" mass="36212">MEIMIKKYSVLVILIFTFFGFFADAQIRNTDIVLDISPQYPGPNQEANATLSSHAINLDKANISWSVNNQEASAGIGKKSFSFKMEDLGSPTVLSATIDTIDGQSILKTITITPANIDMLWEAYDSYAPPFYKGKTLTPSQGTFKVVAIPRFINQGGKVNINNLSYVWIGDGKTQPDSSGWGKNYLILQNSYLDKENIVEVKVSDISGGTNASEKITLKTASPKILFYENDPILGVKWEKALNNGFTINSNGTTFVAEPYFFSPKNISLSDLTFDWFLSGEKIQTPNPKNTLSIKPEAGQTGNATIKVVINNINTLFQKMEKQISVKF</sequence>
<protein>
    <submittedName>
        <fullName evidence="1">Uncharacterized protein</fullName>
    </submittedName>
</protein>
<reference evidence="1 2" key="1">
    <citation type="journal article" date="2015" name="Nature">
        <title>rRNA introns, odd ribosomes, and small enigmatic genomes across a large radiation of phyla.</title>
        <authorList>
            <person name="Brown C.T."/>
            <person name="Hug L.A."/>
            <person name="Thomas B.C."/>
            <person name="Sharon I."/>
            <person name="Castelle C.J."/>
            <person name="Singh A."/>
            <person name="Wilkins M.J."/>
            <person name="Williams K.H."/>
            <person name="Banfield J.F."/>
        </authorList>
    </citation>
    <scope>NUCLEOTIDE SEQUENCE [LARGE SCALE GENOMIC DNA]</scope>
</reference>
<accession>A0A0G0CY30</accession>
<name>A0A0G0CY30_9BACT</name>
<dbReference type="AlphaFoldDB" id="A0A0G0CY30"/>
<dbReference type="Proteomes" id="UP000186383">
    <property type="component" value="Unassembled WGS sequence"/>
</dbReference>
<evidence type="ECO:0000313" key="1">
    <source>
        <dbReference type="EMBL" id="KKP85973.1"/>
    </source>
</evidence>
<evidence type="ECO:0000313" key="2">
    <source>
        <dbReference type="Proteomes" id="UP000186383"/>
    </source>
</evidence>
<dbReference type="EMBL" id="LBQW01000002">
    <property type="protein sequence ID" value="KKP85973.1"/>
    <property type="molecule type" value="Genomic_DNA"/>
</dbReference>
<comment type="caution">
    <text evidence="1">The sequence shown here is derived from an EMBL/GenBank/DDBJ whole genome shotgun (WGS) entry which is preliminary data.</text>
</comment>
<proteinExistence type="predicted"/>